<organism evidence="2 3">
    <name type="scientific">Catenulispora subtropica</name>
    <dbReference type="NCBI Taxonomy" id="450798"/>
    <lineage>
        <taxon>Bacteria</taxon>
        <taxon>Bacillati</taxon>
        <taxon>Actinomycetota</taxon>
        <taxon>Actinomycetes</taxon>
        <taxon>Catenulisporales</taxon>
        <taxon>Catenulisporaceae</taxon>
        <taxon>Catenulispora</taxon>
    </lineage>
</organism>
<dbReference type="Proteomes" id="UP001499854">
    <property type="component" value="Unassembled WGS sequence"/>
</dbReference>
<evidence type="ECO:0000259" key="1">
    <source>
        <dbReference type="Pfam" id="PF01717"/>
    </source>
</evidence>
<reference evidence="3" key="1">
    <citation type="journal article" date="2019" name="Int. J. Syst. Evol. Microbiol.">
        <title>The Global Catalogue of Microorganisms (GCM) 10K type strain sequencing project: providing services to taxonomists for standard genome sequencing and annotation.</title>
        <authorList>
            <consortium name="The Broad Institute Genomics Platform"/>
            <consortium name="The Broad Institute Genome Sequencing Center for Infectious Disease"/>
            <person name="Wu L."/>
            <person name="Ma J."/>
        </authorList>
    </citation>
    <scope>NUCLEOTIDE SEQUENCE [LARGE SCALE GENOMIC DNA]</scope>
    <source>
        <strain evidence="3">JCM 16013</strain>
    </source>
</reference>
<dbReference type="CDD" id="cd03311">
    <property type="entry name" value="CIMS_C_terminal_like"/>
    <property type="match status" value="1"/>
</dbReference>
<comment type="caution">
    <text evidence="2">The sequence shown here is derived from an EMBL/GenBank/DDBJ whole genome shotgun (WGS) entry which is preliminary data.</text>
</comment>
<sequence>MSIPTEAIGSIPRSAELLQALSAHEAGQLDPRALADAVDRAVAETIRAMEAAGSPVVTDGEQSKPSFATYPIAGVEALNPDGVVIPFADGHQRQLPALTAGPFRYRRHADGYLKAAQTHASVPVKQAVIAPSALSLLYPAGGIDGYPREQFLADLVDEAEADIRGCLDAGAHSVQLDFTEGRLSLKLDPSGGVLEDFIALNNRVLDRFSEAERARIGVHTCPGGDLDSTHSLDVDYAALLPQLFRLHAGSFYVQLASEADPDKVLSVAAQHLPSGARLFVGVTDPIDPVIETPEQVRDRVLTAARHIPLDRLGTCDDCGFSPFADDTSTSRDTAFAKIRARVEGTALAAAQLGV</sequence>
<name>A0ABP5EMN0_9ACTN</name>
<proteinExistence type="predicted"/>
<dbReference type="InterPro" id="IPR002629">
    <property type="entry name" value="Met_Synth_C/arc"/>
</dbReference>
<dbReference type="Pfam" id="PF01717">
    <property type="entry name" value="Meth_synt_2"/>
    <property type="match status" value="1"/>
</dbReference>
<dbReference type="SUPFAM" id="SSF51726">
    <property type="entry name" value="UROD/MetE-like"/>
    <property type="match status" value="1"/>
</dbReference>
<dbReference type="RefSeq" id="WP_344662224.1">
    <property type="nucleotide sequence ID" value="NZ_BAAAQM010000069.1"/>
</dbReference>
<keyword evidence="3" id="KW-1185">Reference proteome</keyword>
<evidence type="ECO:0000313" key="3">
    <source>
        <dbReference type="Proteomes" id="UP001499854"/>
    </source>
</evidence>
<feature type="domain" description="Cobalamin-independent methionine synthase MetE C-terminal/archaeal" evidence="1">
    <location>
        <begin position="4"/>
        <end position="321"/>
    </location>
</feature>
<accession>A0ABP5EMN0</accession>
<evidence type="ECO:0000313" key="2">
    <source>
        <dbReference type="EMBL" id="GAA2000693.1"/>
    </source>
</evidence>
<protein>
    <submittedName>
        <fullName evidence="2">Cobalamin-independent methionine synthase II family protein</fullName>
    </submittedName>
</protein>
<dbReference type="PANTHER" id="PTHR43844">
    <property type="entry name" value="METHIONINE SYNTHASE"/>
    <property type="match status" value="1"/>
</dbReference>
<dbReference type="Gene3D" id="3.20.20.210">
    <property type="match status" value="1"/>
</dbReference>
<dbReference type="PANTHER" id="PTHR43844:SF2">
    <property type="entry name" value="SYNTHASE, VITAMIN-B12 INDEPENDENT, PUTATIVE (AFU_ORTHOLOGUE AFUA_3G12060)-RELATED"/>
    <property type="match status" value="1"/>
</dbReference>
<dbReference type="InterPro" id="IPR038071">
    <property type="entry name" value="UROD/MetE-like_sf"/>
</dbReference>
<gene>
    <name evidence="2" type="ORF">GCM10009838_77820</name>
</gene>
<dbReference type="EMBL" id="BAAAQM010000069">
    <property type="protein sequence ID" value="GAA2000693.1"/>
    <property type="molecule type" value="Genomic_DNA"/>
</dbReference>